<organism evidence="4 5">
    <name type="scientific">Pavo cristatus</name>
    <name type="common">Indian peafowl</name>
    <name type="synonym">Blue peafowl</name>
    <dbReference type="NCBI Taxonomy" id="9049"/>
    <lineage>
        <taxon>Eukaryota</taxon>
        <taxon>Metazoa</taxon>
        <taxon>Chordata</taxon>
        <taxon>Craniata</taxon>
        <taxon>Vertebrata</taxon>
        <taxon>Euteleostomi</taxon>
        <taxon>Archelosauria</taxon>
        <taxon>Archosauria</taxon>
        <taxon>Dinosauria</taxon>
        <taxon>Saurischia</taxon>
        <taxon>Theropoda</taxon>
        <taxon>Coelurosauria</taxon>
        <taxon>Aves</taxon>
        <taxon>Neognathae</taxon>
        <taxon>Galloanserae</taxon>
        <taxon>Galliformes</taxon>
        <taxon>Phasianidae</taxon>
        <taxon>Phasianinae</taxon>
        <taxon>Pavo</taxon>
    </lineage>
</organism>
<dbReference type="GO" id="GO:0005759">
    <property type="term" value="C:mitochondrial matrix"/>
    <property type="evidence" value="ECO:0007669"/>
    <property type="project" value="TreeGrafter"/>
</dbReference>
<dbReference type="Pfam" id="PF08373">
    <property type="entry name" value="RAP"/>
    <property type="match status" value="1"/>
</dbReference>
<evidence type="ECO:0000313" key="5">
    <source>
        <dbReference type="Proteomes" id="UP000694428"/>
    </source>
</evidence>
<evidence type="ECO:0000313" key="4">
    <source>
        <dbReference type="Ensembl" id="ENSPSTP00000007592.1"/>
    </source>
</evidence>
<dbReference type="InterPro" id="IPR010622">
    <property type="entry name" value="FAST_Leu-rich"/>
</dbReference>
<dbReference type="Pfam" id="PF08368">
    <property type="entry name" value="FAST_2"/>
    <property type="match status" value="1"/>
</dbReference>
<keyword evidence="2" id="KW-0496">Mitochondrion</keyword>
<evidence type="ECO:0000256" key="2">
    <source>
        <dbReference type="ARBA" id="ARBA00023128"/>
    </source>
</evidence>
<dbReference type="GO" id="GO:0044528">
    <property type="term" value="P:regulation of mitochondrial mRNA stability"/>
    <property type="evidence" value="ECO:0007669"/>
    <property type="project" value="InterPro"/>
</dbReference>
<dbReference type="Proteomes" id="UP000694428">
    <property type="component" value="Unplaced"/>
</dbReference>
<protein>
    <submittedName>
        <fullName evidence="4">FAST kinase domains 1</fullName>
    </submittedName>
</protein>
<evidence type="ECO:0000256" key="1">
    <source>
        <dbReference type="ARBA" id="ARBA00004173"/>
    </source>
</evidence>
<dbReference type="GO" id="GO:0003723">
    <property type="term" value="F:RNA binding"/>
    <property type="evidence" value="ECO:0007669"/>
    <property type="project" value="TreeGrafter"/>
</dbReference>
<sequence length="686" mass="79715">VKSERIFLDTLKVADGLRKMLCLRQVYLSALRHYQARTLSSDLLLSQINNCTHEDEVFSLVGRNKARLSEKHVGIALNVLWQLQKKKPLLLRTSDYVRNHSQFLTLCFLAENKVEHMDNEAVVDTLYSILRLLVLSLFRQRILLQSLLWLFCSFSLENKFFLLFRLLATAALIAEGFSSHQALVILKTMQKMKCRHSHLLEKMVSVLHRHLDSYHVLQLVKLTQCLVLLRCRDQELFAKLKMLLFGFLKSSVIPADTAAIIRTLAMLPSSQVEEIIINKATAVVPQCRLQDLSCIATALVKWNHYDKLHWQNASELHVKVLQKLNDCGFQRLQKARNLNLLLEELTHVNGEWLQEVISEETVAACQRLIDQVTWANVLQLSVFLIKTNHRCPSLLDRIASVTVQNINKIHPLEMYFILHLFSVLNYDPPANEEFFQSCIQHLTSNLSCFETHHLVLLGYILAVAGYFPPALINTVFDVSFLSRLDAQLEVLSDALRQRVRSQLMKLNRAVCLECPEFHIPWFHERYFQRVLCKGISRINPLRQHVHRMLAEILGGSHYARVSVFTPYYYEIDFECILDKNKKPLSYMAQNILLDDLRGIHLRHDIKDEERKTLPQGAQRIALEFLDSKAFSKDSQHLKGEPAVKKRHLEILGYRVIQIPHFEWNSMVMSTKPEQLEYLRKRLYETQ</sequence>
<dbReference type="PANTHER" id="PTHR21228">
    <property type="entry name" value="FAST LEU-RICH DOMAIN-CONTAINING"/>
    <property type="match status" value="1"/>
</dbReference>
<reference evidence="4" key="1">
    <citation type="submission" date="2025-08" db="UniProtKB">
        <authorList>
            <consortium name="Ensembl"/>
        </authorList>
    </citation>
    <scope>IDENTIFICATION</scope>
</reference>
<dbReference type="PROSITE" id="PS51286">
    <property type="entry name" value="RAP"/>
    <property type="match status" value="1"/>
</dbReference>
<dbReference type="SMART" id="SM00952">
    <property type="entry name" value="RAP"/>
    <property type="match status" value="1"/>
</dbReference>
<dbReference type="GO" id="GO:0000963">
    <property type="term" value="P:mitochondrial RNA processing"/>
    <property type="evidence" value="ECO:0007669"/>
    <property type="project" value="TreeGrafter"/>
</dbReference>
<dbReference type="InterPro" id="IPR013584">
    <property type="entry name" value="RAP"/>
</dbReference>
<dbReference type="PANTHER" id="PTHR21228:SF29">
    <property type="entry name" value="FAST KINASE DOMAIN-CONTAINING PROTEIN 1, MITOCHONDRIAL"/>
    <property type="match status" value="1"/>
</dbReference>
<accession>A0A8C9EXW3</accession>
<comment type="subcellular location">
    <subcellularLocation>
        <location evidence="1">Mitochondrion</location>
    </subcellularLocation>
</comment>
<dbReference type="Pfam" id="PF06743">
    <property type="entry name" value="FAST_1"/>
    <property type="match status" value="1"/>
</dbReference>
<feature type="domain" description="RAP" evidence="3">
    <location>
        <begin position="620"/>
        <end position="680"/>
    </location>
</feature>
<evidence type="ECO:0000259" key="3">
    <source>
        <dbReference type="PROSITE" id="PS51286"/>
    </source>
</evidence>
<dbReference type="InterPro" id="IPR050870">
    <property type="entry name" value="FAST_kinase"/>
</dbReference>
<reference evidence="4" key="2">
    <citation type="submission" date="2025-09" db="UniProtKB">
        <authorList>
            <consortium name="Ensembl"/>
        </authorList>
    </citation>
    <scope>IDENTIFICATION</scope>
</reference>
<dbReference type="AlphaFoldDB" id="A0A8C9EXW3"/>
<name>A0A8C9EXW3_PAVCR</name>
<keyword evidence="5" id="KW-1185">Reference proteome</keyword>
<dbReference type="Ensembl" id="ENSPSTT00000007964.1">
    <property type="protein sequence ID" value="ENSPSTP00000007592.1"/>
    <property type="gene ID" value="ENSPSTG00000005353.1"/>
</dbReference>
<dbReference type="GO" id="GO:0035770">
    <property type="term" value="C:ribonucleoprotein granule"/>
    <property type="evidence" value="ECO:0007669"/>
    <property type="project" value="TreeGrafter"/>
</dbReference>
<dbReference type="InterPro" id="IPR013579">
    <property type="entry name" value="FAST_2"/>
</dbReference>
<proteinExistence type="predicted"/>